<feature type="coiled-coil region" evidence="7">
    <location>
        <begin position="458"/>
        <end position="587"/>
    </location>
</feature>
<evidence type="ECO:0000259" key="9">
    <source>
        <dbReference type="PROSITE" id="PS50245"/>
    </source>
</evidence>
<feature type="compositionally biased region" description="Low complexity" evidence="8">
    <location>
        <begin position="34"/>
        <end position="50"/>
    </location>
</feature>
<evidence type="ECO:0000256" key="7">
    <source>
        <dbReference type="SAM" id="Coils"/>
    </source>
</evidence>
<feature type="compositionally biased region" description="Low complexity" evidence="8">
    <location>
        <begin position="355"/>
        <end position="372"/>
    </location>
</feature>
<evidence type="ECO:0000256" key="1">
    <source>
        <dbReference type="ARBA" id="ARBA00004245"/>
    </source>
</evidence>
<accession>A0ABR3GQ49</accession>
<dbReference type="InterPro" id="IPR032108">
    <property type="entry name" value="CLIP1_ZNF"/>
</dbReference>
<keyword evidence="2" id="KW-0963">Cytoplasm</keyword>
<evidence type="ECO:0000256" key="2">
    <source>
        <dbReference type="ARBA" id="ARBA00022490"/>
    </source>
</evidence>
<feature type="region of interest" description="Disordered" evidence="8">
    <location>
        <begin position="227"/>
        <end position="401"/>
    </location>
</feature>
<feature type="region of interest" description="Disordered" evidence="8">
    <location>
        <begin position="1"/>
        <end position="60"/>
    </location>
</feature>
<keyword evidence="4" id="KW-0677">Repeat</keyword>
<feature type="region of interest" description="Disordered" evidence="8">
    <location>
        <begin position="622"/>
        <end position="647"/>
    </location>
</feature>
<feature type="region of interest" description="Disordered" evidence="8">
    <location>
        <begin position="79"/>
        <end position="120"/>
    </location>
</feature>
<keyword evidence="3" id="KW-0493">Microtubule</keyword>
<dbReference type="InterPro" id="IPR036859">
    <property type="entry name" value="CAP-Gly_dom_sf"/>
</dbReference>
<dbReference type="Proteomes" id="UP001447188">
    <property type="component" value="Unassembled WGS sequence"/>
</dbReference>
<dbReference type="SUPFAM" id="SSF74924">
    <property type="entry name" value="Cap-Gly domain"/>
    <property type="match status" value="1"/>
</dbReference>
<dbReference type="Gene3D" id="1.20.5.1700">
    <property type="match status" value="1"/>
</dbReference>
<feature type="domain" description="CAP-Gly" evidence="9">
    <location>
        <begin position="138"/>
        <end position="184"/>
    </location>
</feature>
<keyword evidence="6" id="KW-0206">Cytoskeleton</keyword>
<comment type="subcellular location">
    <subcellularLocation>
        <location evidence="1">Cytoplasm</location>
        <location evidence="1">Cytoskeleton</location>
    </subcellularLocation>
</comment>
<feature type="compositionally biased region" description="Acidic residues" evidence="8">
    <location>
        <begin position="814"/>
        <end position="834"/>
    </location>
</feature>
<feature type="region of interest" description="Disordered" evidence="8">
    <location>
        <begin position="797"/>
        <end position="834"/>
    </location>
</feature>
<dbReference type="Pfam" id="PF16641">
    <property type="entry name" value="CLIP1_ZNF"/>
    <property type="match status" value="1"/>
</dbReference>
<evidence type="ECO:0000256" key="8">
    <source>
        <dbReference type="SAM" id="MobiDB-lite"/>
    </source>
</evidence>
<protein>
    <recommendedName>
        <fullName evidence="9">CAP-Gly domain-containing protein</fullName>
    </recommendedName>
</protein>
<feature type="compositionally biased region" description="Basic and acidic residues" evidence="8">
    <location>
        <begin position="373"/>
        <end position="384"/>
    </location>
</feature>
<dbReference type="PROSITE" id="PS00845">
    <property type="entry name" value="CAP_GLY_1"/>
    <property type="match status" value="1"/>
</dbReference>
<keyword evidence="11" id="KW-1185">Reference proteome</keyword>
<reference evidence="10 11" key="1">
    <citation type="submission" date="2024-02" db="EMBL/GenBank/DDBJ databases">
        <title>Discinaceae phylogenomics.</title>
        <authorList>
            <person name="Dirks A.C."/>
            <person name="James T.Y."/>
        </authorList>
    </citation>
    <scope>NUCLEOTIDE SEQUENCE [LARGE SCALE GENOMIC DNA]</scope>
    <source>
        <strain evidence="10 11">ACD0624</strain>
    </source>
</reference>
<feature type="compositionally biased region" description="Polar residues" evidence="8">
    <location>
        <begin position="51"/>
        <end position="60"/>
    </location>
</feature>
<organism evidence="10 11">
    <name type="scientific">Discina gigas</name>
    <dbReference type="NCBI Taxonomy" id="1032678"/>
    <lineage>
        <taxon>Eukaryota</taxon>
        <taxon>Fungi</taxon>
        <taxon>Dikarya</taxon>
        <taxon>Ascomycota</taxon>
        <taxon>Pezizomycotina</taxon>
        <taxon>Pezizomycetes</taxon>
        <taxon>Pezizales</taxon>
        <taxon>Discinaceae</taxon>
        <taxon>Discina</taxon>
    </lineage>
</organism>
<dbReference type="SMART" id="SM01052">
    <property type="entry name" value="CAP_GLY"/>
    <property type="match status" value="1"/>
</dbReference>
<keyword evidence="5 7" id="KW-0175">Coiled coil</keyword>
<evidence type="ECO:0000256" key="5">
    <source>
        <dbReference type="ARBA" id="ARBA00023054"/>
    </source>
</evidence>
<dbReference type="PROSITE" id="PS50245">
    <property type="entry name" value="CAP_GLY_2"/>
    <property type="match status" value="1"/>
</dbReference>
<feature type="region of interest" description="Disordered" evidence="8">
    <location>
        <begin position="190"/>
        <end position="209"/>
    </location>
</feature>
<sequence>MTTAPSTPAPKNRIGLGLNRPRPSHLNTPFANTSYSNGNSSSGLPHPSSSAQRPTSPLLSPSTMLARKASLNQLTQNSLASIPDGSMGYGLGSPTRSARNGDDGRHHRGRATTIAGDVDVGDQVNTPGGMHGTVKFIGVVKGKAGVFVGVELDHDMAGRGKNDGAVDGVRYFTTAHPNSGIFVPLTRATKRNSASSSNPPPTPTLLNVNLPSPTGILALPTFPTPRRSESPFGFAGRNGIGLAPNSRPSLPRSESPVRRTTPGPPPGRHGLAPPQTPRNVSSAMGGRFGAPSPGPGKINYGRPRASSIASTNGGGHIALGNAPERPGTSGGTPRYSHTPKHSGGPLSIKQPKNTGMSNLRSGSSLGMRSISSLDRHTEDPHETSPIDSGIGLNRSDRDEYETSALERTLAERDHQLQEQAAQLLEMEASFSELQSLVQSAQLPSLSSPIRGGFEDADASQLRGLLREKNDKIQILTAEFDSHRADFRSTIDTLELASTETERVYEKRVEELLGEIRELQDRNEDVESVARQLKQLEELVAELEEGLEDARRGEAEARGEVEFLRGEVERCREELRREREKSAAAVANAAVGRVRGGDGEVEKKDDEIRGLKAIIHSLSRDAVTDGHEGHRRGVDGEELEMERNTREGLEQEVRELQGLIERKAGREEELEKEIEALRKRRETRGGGSISGERPVAGSWGRGSGERQRSIVTMGENDTVTGGGRDSRGTISSWRRNRPSSAASQNGLMGVDDTVAVGSGGLTPITAEGSEAGSVLWCEICETAGHDILTCTNMFGSAAGGPASAGPQGEKKPQKEEEEEEEHGAEHEDDHDDDTDTIASVGEAVEATIATVNGLGAAQGDRGGAVSVIGERRKSVHLPAPPPMVSESSFGPVAGKESGVVDMERWCALCERDGHDSVDCPLDIDF</sequence>
<feature type="compositionally biased region" description="Polar residues" evidence="8">
    <location>
        <begin position="727"/>
        <end position="745"/>
    </location>
</feature>
<gene>
    <name evidence="10" type="ORF">Q9L58_002998</name>
</gene>
<evidence type="ECO:0000256" key="3">
    <source>
        <dbReference type="ARBA" id="ARBA00022701"/>
    </source>
</evidence>
<dbReference type="PANTHER" id="PTHR18916">
    <property type="entry name" value="DYNACTIN 1-RELATED MICROTUBULE-BINDING"/>
    <property type="match status" value="1"/>
</dbReference>
<evidence type="ECO:0000313" key="10">
    <source>
        <dbReference type="EMBL" id="KAL0638061.1"/>
    </source>
</evidence>
<evidence type="ECO:0000313" key="11">
    <source>
        <dbReference type="Proteomes" id="UP001447188"/>
    </source>
</evidence>
<evidence type="ECO:0000256" key="4">
    <source>
        <dbReference type="ARBA" id="ARBA00022737"/>
    </source>
</evidence>
<name>A0ABR3GQ49_9PEZI</name>
<dbReference type="EMBL" id="JBBBZM010000027">
    <property type="protein sequence ID" value="KAL0638061.1"/>
    <property type="molecule type" value="Genomic_DNA"/>
</dbReference>
<comment type="caution">
    <text evidence="10">The sequence shown here is derived from an EMBL/GenBank/DDBJ whole genome shotgun (WGS) entry which is preliminary data.</text>
</comment>
<dbReference type="Pfam" id="PF01302">
    <property type="entry name" value="CAP_GLY"/>
    <property type="match status" value="1"/>
</dbReference>
<evidence type="ECO:0000256" key="6">
    <source>
        <dbReference type="ARBA" id="ARBA00023212"/>
    </source>
</evidence>
<feature type="region of interest" description="Disordered" evidence="8">
    <location>
        <begin position="677"/>
        <end position="749"/>
    </location>
</feature>
<dbReference type="InterPro" id="IPR000938">
    <property type="entry name" value="CAP-Gly_domain"/>
</dbReference>
<dbReference type="PANTHER" id="PTHR18916:SF83">
    <property type="entry name" value="TIP ELONGATION PROTEIN 1"/>
    <property type="match status" value="1"/>
</dbReference>
<proteinExistence type="predicted"/>
<dbReference type="Gene3D" id="2.30.30.190">
    <property type="entry name" value="CAP Gly-rich-like domain"/>
    <property type="match status" value="1"/>
</dbReference>